<keyword evidence="2" id="KW-0812">Transmembrane</keyword>
<organism evidence="3 4">
    <name type="scientific">Streptococcus mitis</name>
    <dbReference type="NCBI Taxonomy" id="28037"/>
    <lineage>
        <taxon>Bacteria</taxon>
        <taxon>Bacillati</taxon>
        <taxon>Bacillota</taxon>
        <taxon>Bacilli</taxon>
        <taxon>Lactobacillales</taxon>
        <taxon>Streptococcaceae</taxon>
        <taxon>Streptococcus</taxon>
        <taxon>Streptococcus mitis group</taxon>
    </lineage>
</organism>
<evidence type="ECO:0000256" key="1">
    <source>
        <dbReference type="SAM" id="Coils"/>
    </source>
</evidence>
<dbReference type="RefSeq" id="WP_125448044.1">
    <property type="nucleotide sequence ID" value="NZ_RJNH01000013.1"/>
</dbReference>
<evidence type="ECO:0000313" key="3">
    <source>
        <dbReference type="EMBL" id="RSI59593.1"/>
    </source>
</evidence>
<evidence type="ECO:0000313" key="4">
    <source>
        <dbReference type="Proteomes" id="UP000278653"/>
    </source>
</evidence>
<proteinExistence type="predicted"/>
<accession>A0A428B884</accession>
<sequence>MKQNDYYENLPKTKREQIVDWLNNLKDLGLFRYLRKKVIFRKTIFAGILLTSCVLLVLGGLTSPKRVTFKAEQLETVKSFANNSGDMELVSQKYSKENGIAVLEFETKDKTSAIDEGIKGENLEWQLFFPPNVNAKNAEMQVIPLTDNKISVVVKNIPGNYGAFIVRATNNSPVDKNVDVKFKSYKTYLQEEKDKEERNKFKKKDEQVEQTPAKDNILDFYVTLQNDKLIETSIKDQTREEFALSIFNAEIDYQTSQVTRLEDATKTLVNSTANDKKSIDNLKKESQYVIGDELSEKQKQIQTLMNSIDSKNKEISTAEKSLKVTKETIANLQKNVKAVQEGTYQFKAPVRSVSVKIG</sequence>
<keyword evidence="2" id="KW-0472">Membrane</keyword>
<evidence type="ECO:0000256" key="2">
    <source>
        <dbReference type="SAM" id="Phobius"/>
    </source>
</evidence>
<protein>
    <submittedName>
        <fullName evidence="3">Uncharacterized protein</fullName>
    </submittedName>
</protein>
<feature type="coiled-coil region" evidence="1">
    <location>
        <begin position="294"/>
        <end position="342"/>
    </location>
</feature>
<feature type="transmembrane region" description="Helical" evidence="2">
    <location>
        <begin position="43"/>
        <end position="61"/>
    </location>
</feature>
<dbReference type="Proteomes" id="UP000278653">
    <property type="component" value="Unassembled WGS sequence"/>
</dbReference>
<dbReference type="EMBL" id="RJNH01000013">
    <property type="protein sequence ID" value="RSI59593.1"/>
    <property type="molecule type" value="Genomic_DNA"/>
</dbReference>
<reference evidence="3 4" key="1">
    <citation type="submission" date="2018-11" db="EMBL/GenBank/DDBJ databases">
        <title>Species Designations Belie Phenotypic and Genotypic Heterogeneity in Oral Streptococci.</title>
        <authorList>
            <person name="Velsko I."/>
        </authorList>
    </citation>
    <scope>NUCLEOTIDE SEQUENCE [LARGE SCALE GENOMIC DNA]</scope>
    <source>
        <strain evidence="3 4">BCC15</strain>
    </source>
</reference>
<keyword evidence="2" id="KW-1133">Transmembrane helix</keyword>
<keyword evidence="1" id="KW-0175">Coiled coil</keyword>
<gene>
    <name evidence="3" type="ORF">D8865_08970</name>
</gene>
<dbReference type="AlphaFoldDB" id="A0A428B884"/>
<name>A0A428B884_STRMT</name>
<comment type="caution">
    <text evidence="3">The sequence shown here is derived from an EMBL/GenBank/DDBJ whole genome shotgun (WGS) entry which is preliminary data.</text>
</comment>